<proteinExistence type="inferred from homology"/>
<name>A0A2S6GHJ1_9PSEU</name>
<feature type="signal peptide" evidence="8">
    <location>
        <begin position="1"/>
        <end position="27"/>
    </location>
</feature>
<dbReference type="PROSITE" id="PS00137">
    <property type="entry name" value="SUBTILASE_HIS"/>
    <property type="match status" value="1"/>
</dbReference>
<dbReference type="InterPro" id="IPR022398">
    <property type="entry name" value="Peptidase_S8_His-AS"/>
</dbReference>
<evidence type="ECO:0000256" key="4">
    <source>
        <dbReference type="ARBA" id="ARBA00022825"/>
    </source>
</evidence>
<dbReference type="Pfam" id="PF00082">
    <property type="entry name" value="Peptidase_S8"/>
    <property type="match status" value="1"/>
</dbReference>
<gene>
    <name evidence="10" type="ORF">CLV40_11869</name>
</gene>
<dbReference type="AlphaFoldDB" id="A0A2S6GHJ1"/>
<accession>A0A2S6GHJ1</accession>
<dbReference type="PROSITE" id="PS00138">
    <property type="entry name" value="SUBTILASE_SER"/>
    <property type="match status" value="1"/>
</dbReference>
<evidence type="ECO:0000256" key="7">
    <source>
        <dbReference type="RuleBase" id="RU003355"/>
    </source>
</evidence>
<dbReference type="PANTHER" id="PTHR43806">
    <property type="entry name" value="PEPTIDASE S8"/>
    <property type="match status" value="1"/>
</dbReference>
<evidence type="ECO:0000256" key="2">
    <source>
        <dbReference type="ARBA" id="ARBA00022670"/>
    </source>
</evidence>
<keyword evidence="3 6" id="KW-0378">Hydrolase</keyword>
<dbReference type="InterPro" id="IPR036852">
    <property type="entry name" value="Peptidase_S8/S53_dom_sf"/>
</dbReference>
<dbReference type="RefSeq" id="WP_104481756.1">
    <property type="nucleotide sequence ID" value="NZ_CP154825.1"/>
</dbReference>
<comment type="caution">
    <text evidence="10">The sequence shown here is derived from an EMBL/GenBank/DDBJ whole genome shotgun (WGS) entry which is preliminary data.</text>
</comment>
<dbReference type="InterPro" id="IPR023827">
    <property type="entry name" value="Peptidase_S8_Asp-AS"/>
</dbReference>
<feature type="active site" description="Charge relay system" evidence="5 6">
    <location>
        <position position="241"/>
    </location>
</feature>
<dbReference type="InterPro" id="IPR050131">
    <property type="entry name" value="Peptidase_S8_subtilisin-like"/>
</dbReference>
<dbReference type="InterPro" id="IPR023828">
    <property type="entry name" value="Peptidase_S8_Ser-AS"/>
</dbReference>
<dbReference type="InterPro" id="IPR000209">
    <property type="entry name" value="Peptidase_S8/S53_dom"/>
</dbReference>
<dbReference type="PROSITE" id="PS00136">
    <property type="entry name" value="SUBTILASE_ASP"/>
    <property type="match status" value="1"/>
</dbReference>
<protein>
    <submittedName>
        <fullName evidence="10">Subtilase family protein</fullName>
    </submittedName>
</protein>
<evidence type="ECO:0000256" key="8">
    <source>
        <dbReference type="SAM" id="SignalP"/>
    </source>
</evidence>
<feature type="chain" id="PRO_5039692075" evidence="8">
    <location>
        <begin position="28"/>
        <end position="1063"/>
    </location>
</feature>
<reference evidence="10 11" key="1">
    <citation type="submission" date="2018-02" db="EMBL/GenBank/DDBJ databases">
        <title>Genomic Encyclopedia of Archaeal and Bacterial Type Strains, Phase II (KMG-II): from individual species to whole genera.</title>
        <authorList>
            <person name="Goeker M."/>
        </authorList>
    </citation>
    <scope>NUCLEOTIDE SEQUENCE [LARGE SCALE GENOMIC DNA]</scope>
    <source>
        <strain evidence="10 11">YU 961-1</strain>
    </source>
</reference>
<feature type="active site" description="Charge relay system" evidence="5 6">
    <location>
        <position position="411"/>
    </location>
</feature>
<dbReference type="PANTHER" id="PTHR43806:SF11">
    <property type="entry name" value="CEREVISIN-RELATED"/>
    <property type="match status" value="1"/>
</dbReference>
<feature type="domain" description="Peptidase S8/S53" evidence="9">
    <location>
        <begin position="201"/>
        <end position="458"/>
    </location>
</feature>
<evidence type="ECO:0000256" key="6">
    <source>
        <dbReference type="PROSITE-ProRule" id="PRU01240"/>
    </source>
</evidence>
<evidence type="ECO:0000256" key="1">
    <source>
        <dbReference type="ARBA" id="ARBA00011073"/>
    </source>
</evidence>
<keyword evidence="11" id="KW-1185">Reference proteome</keyword>
<dbReference type="PRINTS" id="PR00723">
    <property type="entry name" value="SUBTILISIN"/>
</dbReference>
<dbReference type="EMBL" id="PTIX01000018">
    <property type="protein sequence ID" value="PPK64679.1"/>
    <property type="molecule type" value="Genomic_DNA"/>
</dbReference>
<evidence type="ECO:0000313" key="10">
    <source>
        <dbReference type="EMBL" id="PPK64679.1"/>
    </source>
</evidence>
<dbReference type="Gene3D" id="3.40.50.200">
    <property type="entry name" value="Peptidase S8/S53 domain"/>
    <property type="match status" value="1"/>
</dbReference>
<dbReference type="GO" id="GO:0004252">
    <property type="term" value="F:serine-type endopeptidase activity"/>
    <property type="evidence" value="ECO:0007669"/>
    <property type="project" value="UniProtKB-UniRule"/>
</dbReference>
<sequence length="1063" mass="109382">MPRRTIAVASTAALVLGLISTATGTAAAEPATAGSPLAADVKGPVVTLVTGDRVVVPGHGRRPLFVPAKGRERVRHYTTTADGHTLVVPVDAVPLLRSGALDRRLFDVDALVDAGYDERSADLPLIQTGPATRAAGVRETRDFTAVDARALSADKAALPNSWQSLVAPGGKLWLDAKRTPDLDRSTAQIGAPAAWQAGLTGTGVKVAVVDTGVDETHPDLAGREVAQANFTDEDQVDRVGHGTHVASIIAGGGAKYRGVANGAKILDAKVLGAGGGRDSWVLAGIEWAVAQGADVVNLSLGASDTPEVDVIEEAVERLSAEKGALFVVAAGNSGPRPRSIGSPGSAPSALTVGSVERDDSISFFSSRGPTLDGSIKPEITAPGSGIVAAKAANGTIGEPAEPGYVSMSGTSMATPHVAGAAALLAQAHPDWTGAQLKALLTASAKPNPAQGVFQQGAGRVDVAKALTQTLTASPSTASLGTQLWPHDDDAPVSKDITYRNSSSAAVTLDLALDVKGPDGKPAPAGVVTLSATTVAVPAGGTASVRITADTRIGTVDGLFSGFVTATGGGQALATPVAVERESEAYDVTVRYSGVDAANGIWIGFAWGVADGYHTEALADATGTARTRLPKGEYFITNVYFGDETTALITAPSVVVDKATTLDVDTRRDAGPVDIRLPDPEVPSAGGLIAFDATSPSGSGQGNALGVADLGGLRTGQIGSRGTVQDVKWQLVARYADATQSRFVAYSGAGDLPHGLRESVAARDLATIKTTIGKRIPDTQTVRVFAARAGQAGGGSAGIGYLAPGDEYTDQIAATGQTWSADTLLIGAASHNAQFYGKAFVPRGGHTYRQRTNVAVFGPAFDQAETRVQRIGGNLVAVVSLFGDGGDNIGFTETSTARLALFQGDRELGSGNELGAALPIGDASGEFRLEASATRAPEYEVSTRVSAAWTFRSQAGPAPEPIKLSVVRFSPRLDANNAAPTGKFTVPVALRLEDGSQGRARRLDVEVSYDEGKTWQRARVKDKSEVQLDHPRGATSVSLRATAEDSRGGTVQQTIIKAYLLTKR</sequence>
<keyword evidence="2 6" id="KW-0645">Protease</keyword>
<dbReference type="Proteomes" id="UP000239203">
    <property type="component" value="Unassembled WGS sequence"/>
</dbReference>
<evidence type="ECO:0000259" key="9">
    <source>
        <dbReference type="Pfam" id="PF00082"/>
    </source>
</evidence>
<dbReference type="GO" id="GO:0006508">
    <property type="term" value="P:proteolysis"/>
    <property type="evidence" value="ECO:0007669"/>
    <property type="project" value="UniProtKB-KW"/>
</dbReference>
<keyword evidence="8" id="KW-0732">Signal</keyword>
<dbReference type="OrthoDB" id="9795680at2"/>
<comment type="similarity">
    <text evidence="1 6 7">Belongs to the peptidase S8 family.</text>
</comment>
<keyword evidence="4 6" id="KW-0720">Serine protease</keyword>
<evidence type="ECO:0000313" key="11">
    <source>
        <dbReference type="Proteomes" id="UP000239203"/>
    </source>
</evidence>
<evidence type="ECO:0000256" key="5">
    <source>
        <dbReference type="PIRSR" id="PIRSR615500-1"/>
    </source>
</evidence>
<dbReference type="SUPFAM" id="SSF52743">
    <property type="entry name" value="Subtilisin-like"/>
    <property type="match status" value="1"/>
</dbReference>
<organism evidence="10 11">
    <name type="scientific">Actinokineospora auranticolor</name>
    <dbReference type="NCBI Taxonomy" id="155976"/>
    <lineage>
        <taxon>Bacteria</taxon>
        <taxon>Bacillati</taxon>
        <taxon>Actinomycetota</taxon>
        <taxon>Actinomycetes</taxon>
        <taxon>Pseudonocardiales</taxon>
        <taxon>Pseudonocardiaceae</taxon>
        <taxon>Actinokineospora</taxon>
    </lineage>
</organism>
<evidence type="ECO:0000256" key="3">
    <source>
        <dbReference type="ARBA" id="ARBA00022801"/>
    </source>
</evidence>
<dbReference type="PROSITE" id="PS51892">
    <property type="entry name" value="SUBTILASE"/>
    <property type="match status" value="1"/>
</dbReference>
<feature type="active site" description="Charge relay system" evidence="5 6">
    <location>
        <position position="210"/>
    </location>
</feature>
<dbReference type="InterPro" id="IPR015500">
    <property type="entry name" value="Peptidase_S8_subtilisin-rel"/>
</dbReference>